<dbReference type="OrthoDB" id="9802808at2"/>
<dbReference type="SUPFAM" id="SSF55874">
    <property type="entry name" value="ATPase domain of HSP90 chaperone/DNA topoisomerase II/histidine kinase"/>
    <property type="match status" value="1"/>
</dbReference>
<evidence type="ECO:0000256" key="6">
    <source>
        <dbReference type="ARBA" id="ARBA00022723"/>
    </source>
</evidence>
<keyword evidence="10 13" id="KW-0799">Topoisomerase</keyword>
<keyword evidence="7 13" id="KW-0547">Nucleotide-binding</keyword>
<comment type="subunit">
    <text evidence="13">Heterotetramer, composed of two GyrA and two GyrB chains. In the heterotetramer, GyrA contains the active site tyrosine that forms a transient covalent intermediate with DNA, while GyrB binds cofactors and catalyzes ATP hydrolysis.</text>
</comment>
<comment type="function">
    <text evidence="13">A type II topoisomerase that negatively supercoils closed circular double-stranded (ds) DNA in an ATP-dependent manner to modulate DNA topology and maintain chromosomes in an underwound state. Negative supercoiling favors strand separation, and DNA replication, transcription, recombination and repair, all of which involve strand separation. Also able to catalyze the interconversion of other topological isomers of dsDNA rings, including catenanes and knotted rings. Type II topoisomerases break and join 2 DNA strands simultaneously in an ATP-dependent manner.</text>
</comment>
<feature type="binding site" evidence="13">
    <location>
        <position position="501"/>
    </location>
    <ligand>
        <name>Mg(2+)</name>
        <dbReference type="ChEBI" id="CHEBI:18420"/>
        <label>2</label>
    </ligand>
</feature>
<dbReference type="InterPro" id="IPR014721">
    <property type="entry name" value="Ribsml_uS5_D2-typ_fold_subgr"/>
</dbReference>
<proteinExistence type="inferred from homology"/>
<reference evidence="15 16" key="1">
    <citation type="journal article" date="2019" name="Proc. Natl. Acad. Sci. U.S.A.">
        <title>Exaggeration and cooption of innate immunity for social defense.</title>
        <authorList>
            <person name="Kutsukake M."/>
            <person name="Moriyama M."/>
            <person name="Shigenobu S."/>
            <person name="Meng X.-Y."/>
            <person name="Nikoh N."/>
            <person name="Noda C."/>
            <person name="Kobayashi S."/>
            <person name="Fukatsu T."/>
        </authorList>
    </citation>
    <scope>NUCLEOTIDE SEQUENCE [LARGE SCALE GENOMIC DNA]</scope>
    <source>
        <strain evidence="15 16">Nmo</strain>
    </source>
</reference>
<dbReference type="InterPro" id="IPR013506">
    <property type="entry name" value="Topo_IIA_bsu_dom2"/>
</dbReference>
<feature type="domain" description="Toprim" evidence="14">
    <location>
        <begin position="419"/>
        <end position="534"/>
    </location>
</feature>
<dbReference type="CDD" id="cd03366">
    <property type="entry name" value="TOPRIM_TopoIIA_GyrB"/>
    <property type="match status" value="1"/>
</dbReference>
<dbReference type="PROSITE" id="PS00177">
    <property type="entry name" value="TOPOISOMERASE_II"/>
    <property type="match status" value="1"/>
</dbReference>
<evidence type="ECO:0000256" key="2">
    <source>
        <dbReference type="ARBA" id="ARBA00010708"/>
    </source>
</evidence>
<dbReference type="PANTHER" id="PTHR45866">
    <property type="entry name" value="DNA GYRASE/TOPOISOMERASE SUBUNIT B"/>
    <property type="match status" value="1"/>
</dbReference>
<dbReference type="GO" id="GO:0003918">
    <property type="term" value="F:DNA topoisomerase type II (double strand cut, ATP-hydrolyzing) activity"/>
    <property type="evidence" value="ECO:0007669"/>
    <property type="project" value="UniProtKB-UniRule"/>
</dbReference>
<dbReference type="EC" id="5.6.2.2" evidence="3 13"/>
<dbReference type="InterPro" id="IPR003594">
    <property type="entry name" value="HATPase_dom"/>
</dbReference>
<dbReference type="CDD" id="cd00822">
    <property type="entry name" value="TopoII_Trans_DNA_gyrase"/>
    <property type="match status" value="1"/>
</dbReference>
<dbReference type="Proteomes" id="UP000317544">
    <property type="component" value="Chromosome"/>
</dbReference>
<keyword evidence="12 13" id="KW-0413">Isomerase</keyword>
<dbReference type="InterPro" id="IPR000565">
    <property type="entry name" value="Topo_IIA_B"/>
</dbReference>
<comment type="similarity">
    <text evidence="2 13">Belongs to the type II topoisomerase GyrB family.</text>
</comment>
<dbReference type="Pfam" id="PF02518">
    <property type="entry name" value="HATPase_c"/>
    <property type="match status" value="1"/>
</dbReference>
<dbReference type="PROSITE" id="PS50880">
    <property type="entry name" value="TOPRIM"/>
    <property type="match status" value="1"/>
</dbReference>
<dbReference type="InterPro" id="IPR034160">
    <property type="entry name" value="TOPRIM_GyrB"/>
</dbReference>
<dbReference type="NCBIfam" id="NF004189">
    <property type="entry name" value="PRK05644.1"/>
    <property type="match status" value="1"/>
</dbReference>
<dbReference type="FunFam" id="3.30.230.10:FF:000005">
    <property type="entry name" value="DNA gyrase subunit B"/>
    <property type="match status" value="1"/>
</dbReference>
<comment type="cofactor">
    <cofactor evidence="13">
        <name>Mg(2+)</name>
        <dbReference type="ChEBI" id="CHEBI:18420"/>
    </cofactor>
    <cofactor evidence="13">
        <name>Mn(2+)</name>
        <dbReference type="ChEBI" id="CHEBI:29035"/>
    </cofactor>
    <cofactor evidence="13">
        <name>Ca(2+)</name>
        <dbReference type="ChEBI" id="CHEBI:29108"/>
    </cofactor>
    <text evidence="13">Binds two Mg(2+) per subunit. The magnesium ions form salt bridges with both the protein and the DNA. Can also accept other divalent metal cations, such as Mn(2+) or Ca(2+).</text>
</comment>
<dbReference type="PANTHER" id="PTHR45866:SF1">
    <property type="entry name" value="DNA GYRASE SUBUNIT B, MITOCHONDRIAL"/>
    <property type="match status" value="1"/>
</dbReference>
<sequence>MSVNTYNSSNIKILKGLDAVKKRPGMYIGNTDDGSGLHHMVFEVVDNSIDEALAGYCEKITVTINLDNSISIEDNGRGIPTDIHPEEGFSAAQVIMTVLHAGGKFDDHSYKVSGGLHGVGISVVNALSEKLELTIYRDNKVYQQIYSQGIPLFPLKIIDDTTITGTKIRFWPNLEIFTNVTNFKYEILEKRLRELSFLNPGISIYLNDIRKKIYQQHYHKGGLQSFINFLHKNKKIIHSKIFYFIEEKNTITVEVGIQWNSSFQEKIYCFTNNIPQNYGGTHLSGLKSALTRTINNYIEQESYIKKNKLIISGDDTREGLTAILSIKTPNPKFSSQTKEKLVSSEVKSVVESVTMKHFMEYLLENPQDSKIIITKIVESARSREAAKRAREMTRKKSFLEITGLPGKLADCQERNPDLSEIYIVEGDSAGGSAKQGRNRKNQAILPLKGKILNVEKAKFNKMLSSQEIANLVTALGCGVGKNEFNLNKLRYHSIIIMTDADVDGSHIRTLLLTFFYRYMPEIIHKGYVYIAQPPLYKIKNGKNEQYIKDDEDMSRYQLKIALQNSLFYISIPNTQIIHISEFKKLILEYNNAKKIIKNNITNIRSNVLRTLIYESILCPFKDKDNVLKWMNRIVTQLNITTNSFNKYSFVLTNKTGSNIFEPILQESIYGENYSYKFKYDFFTSEIYNKVLLLSSKINQFISKKAYIKKNSKCYSLLNIEKTLHYLVRDSQKGLFIQRYKGLGEMNPNQLWETTMDPSCRTMLQISIKDALTADRLFNILMGDYVEPRKNFIALNALKAKNIDF</sequence>
<evidence type="ECO:0000313" key="15">
    <source>
        <dbReference type="EMBL" id="BBI01028.1"/>
    </source>
</evidence>
<evidence type="ECO:0000256" key="11">
    <source>
        <dbReference type="ARBA" id="ARBA00023125"/>
    </source>
</evidence>
<dbReference type="CDD" id="cd16928">
    <property type="entry name" value="HATPase_GyrB-like"/>
    <property type="match status" value="1"/>
</dbReference>
<evidence type="ECO:0000256" key="5">
    <source>
        <dbReference type="ARBA" id="ARBA00022490"/>
    </source>
</evidence>
<dbReference type="SUPFAM" id="SSF54211">
    <property type="entry name" value="Ribosomal protein S5 domain 2-like"/>
    <property type="match status" value="1"/>
</dbReference>
<dbReference type="Pfam" id="PF00986">
    <property type="entry name" value="DNA_gyraseB_C"/>
    <property type="match status" value="1"/>
</dbReference>
<evidence type="ECO:0000256" key="12">
    <source>
        <dbReference type="ARBA" id="ARBA00023235"/>
    </source>
</evidence>
<evidence type="ECO:0000256" key="13">
    <source>
        <dbReference type="HAMAP-Rule" id="MF_01898"/>
    </source>
</evidence>
<dbReference type="FunFam" id="3.40.50.670:FF:000001">
    <property type="entry name" value="DNA topoisomerase 2"/>
    <property type="match status" value="1"/>
</dbReference>
<dbReference type="NCBIfam" id="TIGR01059">
    <property type="entry name" value="gyrB"/>
    <property type="match status" value="1"/>
</dbReference>
<dbReference type="InterPro" id="IPR001241">
    <property type="entry name" value="Topo_IIA"/>
</dbReference>
<evidence type="ECO:0000256" key="9">
    <source>
        <dbReference type="ARBA" id="ARBA00022842"/>
    </source>
</evidence>
<dbReference type="InterPro" id="IPR036890">
    <property type="entry name" value="HATPase_C_sf"/>
</dbReference>
<dbReference type="Pfam" id="PF18053">
    <property type="entry name" value="GyrB_insert"/>
    <property type="match status" value="1"/>
</dbReference>
<dbReference type="PRINTS" id="PR01159">
    <property type="entry name" value="DNAGYRASEB"/>
</dbReference>
<dbReference type="InterPro" id="IPR013759">
    <property type="entry name" value="Topo_IIA_B_C"/>
</dbReference>
<evidence type="ECO:0000259" key="14">
    <source>
        <dbReference type="PROSITE" id="PS50880"/>
    </source>
</evidence>
<keyword evidence="8 13" id="KW-0067">ATP-binding</keyword>
<keyword evidence="6 13" id="KW-0479">Metal-binding</keyword>
<accession>A0A455T9L4</accession>
<dbReference type="InterPro" id="IPR006171">
    <property type="entry name" value="TOPRIM_dom"/>
</dbReference>
<dbReference type="GO" id="GO:0005524">
    <property type="term" value="F:ATP binding"/>
    <property type="evidence" value="ECO:0007669"/>
    <property type="project" value="UniProtKB-UniRule"/>
</dbReference>
<keyword evidence="16" id="KW-1185">Reference proteome</keyword>
<dbReference type="SMART" id="SM00387">
    <property type="entry name" value="HATPase_c"/>
    <property type="match status" value="1"/>
</dbReference>
<dbReference type="SMART" id="SM00433">
    <property type="entry name" value="TOP2c"/>
    <property type="match status" value="1"/>
</dbReference>
<dbReference type="PRINTS" id="PR00418">
    <property type="entry name" value="TPI2FAMILY"/>
</dbReference>
<evidence type="ECO:0000256" key="10">
    <source>
        <dbReference type="ARBA" id="ARBA00023029"/>
    </source>
</evidence>
<dbReference type="InterPro" id="IPR002288">
    <property type="entry name" value="DNA_gyrase_B_C"/>
</dbReference>
<dbReference type="GO" id="GO:0006261">
    <property type="term" value="P:DNA-templated DNA replication"/>
    <property type="evidence" value="ECO:0007669"/>
    <property type="project" value="UniProtKB-UniRule"/>
</dbReference>
<dbReference type="GO" id="GO:0046872">
    <property type="term" value="F:metal ion binding"/>
    <property type="evidence" value="ECO:0007669"/>
    <property type="project" value="UniProtKB-KW"/>
</dbReference>
<keyword evidence="11" id="KW-0238">DNA-binding</keyword>
<dbReference type="Gene3D" id="3.40.50.670">
    <property type="match status" value="2"/>
</dbReference>
<name>A0A455T9L4_9GAMM</name>
<dbReference type="AlphaFoldDB" id="A0A455T9L4"/>
<dbReference type="Pfam" id="PF21249">
    <property type="entry name" value="GyrB_hook"/>
    <property type="match status" value="1"/>
</dbReference>
<feature type="binding site" evidence="13">
    <location>
        <position position="499"/>
    </location>
    <ligand>
        <name>Mg(2+)</name>
        <dbReference type="ChEBI" id="CHEBI:18420"/>
        <label>2</label>
    </ligand>
</feature>
<evidence type="ECO:0000256" key="4">
    <source>
        <dbReference type="ARBA" id="ARBA00019166"/>
    </source>
</evidence>
<dbReference type="Pfam" id="PF00204">
    <property type="entry name" value="DNA_gyraseB"/>
    <property type="match status" value="1"/>
</dbReference>
<dbReference type="SUPFAM" id="SSF56719">
    <property type="entry name" value="Type II DNA topoisomerase"/>
    <property type="match status" value="1"/>
</dbReference>
<evidence type="ECO:0000256" key="8">
    <source>
        <dbReference type="ARBA" id="ARBA00022840"/>
    </source>
</evidence>
<dbReference type="InterPro" id="IPR020568">
    <property type="entry name" value="Ribosomal_Su5_D2-typ_SF"/>
</dbReference>
<dbReference type="HAMAP" id="MF_01898">
    <property type="entry name" value="GyrB"/>
    <property type="match status" value="1"/>
</dbReference>
<dbReference type="RefSeq" id="WP_158344457.1">
    <property type="nucleotide sequence ID" value="NZ_AP019379.1"/>
</dbReference>
<dbReference type="InterPro" id="IPR011557">
    <property type="entry name" value="GyrB"/>
</dbReference>
<dbReference type="EMBL" id="AP019379">
    <property type="protein sequence ID" value="BBI01028.1"/>
    <property type="molecule type" value="Genomic_DNA"/>
</dbReference>
<keyword evidence="9 13" id="KW-0460">Magnesium</keyword>
<dbReference type="GO" id="GO:0003677">
    <property type="term" value="F:DNA binding"/>
    <property type="evidence" value="ECO:0007669"/>
    <property type="project" value="UniProtKB-KW"/>
</dbReference>
<dbReference type="Gene3D" id="3.10.20.690">
    <property type="match status" value="1"/>
</dbReference>
<feature type="binding site" evidence="13">
    <location>
        <position position="425"/>
    </location>
    <ligand>
        <name>Mg(2+)</name>
        <dbReference type="ChEBI" id="CHEBI:18420"/>
        <label>1</label>
        <note>catalytic</note>
    </ligand>
</feature>
<feature type="site" description="Interaction with DNA" evidence="13">
    <location>
        <position position="453"/>
    </location>
</feature>
<evidence type="ECO:0000313" key="16">
    <source>
        <dbReference type="Proteomes" id="UP000317544"/>
    </source>
</evidence>
<dbReference type="Pfam" id="PF01751">
    <property type="entry name" value="Toprim"/>
    <property type="match status" value="1"/>
</dbReference>
<evidence type="ECO:0000256" key="7">
    <source>
        <dbReference type="ARBA" id="ARBA00022741"/>
    </source>
</evidence>
<organism evidence="15 16">
    <name type="scientific">Buchnera aphidicola</name>
    <name type="common">Nipponaphis monzeni</name>
    <dbReference type="NCBI Taxonomy" id="2495405"/>
    <lineage>
        <taxon>Bacteria</taxon>
        <taxon>Pseudomonadati</taxon>
        <taxon>Pseudomonadota</taxon>
        <taxon>Gammaproteobacteria</taxon>
        <taxon>Enterobacterales</taxon>
        <taxon>Erwiniaceae</taxon>
        <taxon>Buchnera</taxon>
    </lineage>
</organism>
<comment type="subcellular location">
    <subcellularLocation>
        <location evidence="13">Cytoplasm</location>
    </subcellularLocation>
</comment>
<dbReference type="FunFam" id="3.30.565.10:FF:000002">
    <property type="entry name" value="DNA gyrase subunit B"/>
    <property type="match status" value="1"/>
</dbReference>
<dbReference type="InterPro" id="IPR049353">
    <property type="entry name" value="GyrB_hook"/>
</dbReference>
<dbReference type="InterPro" id="IPR018522">
    <property type="entry name" value="TopoIIA_CS"/>
</dbReference>
<gene>
    <name evidence="13 15" type="primary">gyrB</name>
    <name evidence="15" type="ORF">BUCNMO_010</name>
</gene>
<feature type="site" description="Interaction with DNA" evidence="13">
    <location>
        <position position="450"/>
    </location>
</feature>
<dbReference type="Gene3D" id="3.30.565.10">
    <property type="entry name" value="Histidine kinase-like ATPase, C-terminal domain"/>
    <property type="match status" value="1"/>
</dbReference>
<dbReference type="GO" id="GO:0005694">
    <property type="term" value="C:chromosome"/>
    <property type="evidence" value="ECO:0007669"/>
    <property type="project" value="InterPro"/>
</dbReference>
<dbReference type="GO" id="GO:0005737">
    <property type="term" value="C:cytoplasm"/>
    <property type="evidence" value="ECO:0007669"/>
    <property type="project" value="UniProtKB-SubCell"/>
</dbReference>
<dbReference type="NCBIfam" id="NF011501">
    <property type="entry name" value="PRK14939.1"/>
    <property type="match status" value="1"/>
</dbReference>
<dbReference type="InterPro" id="IPR041423">
    <property type="entry name" value="GyrB_insert"/>
</dbReference>
<dbReference type="InterPro" id="IPR013760">
    <property type="entry name" value="Topo_IIA-like_dom_sf"/>
</dbReference>
<feature type="binding site" evidence="13">
    <location>
        <position position="499"/>
    </location>
    <ligand>
        <name>Mg(2+)</name>
        <dbReference type="ChEBI" id="CHEBI:18420"/>
        <label>1</label>
        <note>catalytic</note>
    </ligand>
</feature>
<evidence type="ECO:0000256" key="1">
    <source>
        <dbReference type="ARBA" id="ARBA00000185"/>
    </source>
</evidence>
<dbReference type="GO" id="GO:0006265">
    <property type="term" value="P:DNA topological change"/>
    <property type="evidence" value="ECO:0007669"/>
    <property type="project" value="UniProtKB-UniRule"/>
</dbReference>
<comment type="catalytic activity">
    <reaction evidence="1 13">
        <text>ATP-dependent breakage, passage and rejoining of double-stranded DNA.</text>
        <dbReference type="EC" id="5.6.2.2"/>
    </reaction>
</comment>
<keyword evidence="5 13" id="KW-0963">Cytoplasm</keyword>
<comment type="miscellaneous">
    <text evidence="13">Few gyrases are as efficient as E.coli at forming negative supercoils. Not all organisms have 2 type II topoisomerases; in organisms with a single type II topoisomerase this enzyme also has to decatenate newly replicated chromosomes.</text>
</comment>
<protein>
    <recommendedName>
        <fullName evidence="4 13">DNA gyrase subunit B</fullName>
        <ecNumber evidence="3 13">5.6.2.2</ecNumber>
    </recommendedName>
</protein>
<evidence type="ECO:0000256" key="3">
    <source>
        <dbReference type="ARBA" id="ARBA00012895"/>
    </source>
</evidence>
<dbReference type="Gene3D" id="3.30.230.10">
    <property type="match status" value="1"/>
</dbReference>